<keyword evidence="4 7" id="KW-0067">ATP-binding</keyword>
<dbReference type="InterPro" id="IPR003593">
    <property type="entry name" value="AAA+_ATPase"/>
</dbReference>
<keyword evidence="2" id="KW-0813">Transport</keyword>
<dbReference type="SUPFAM" id="SSF52540">
    <property type="entry name" value="P-loop containing nucleoside triphosphate hydrolases"/>
    <property type="match status" value="1"/>
</dbReference>
<name>A0A7V7PMV8_9HYPH</name>
<sequence length="293" mass="31943">MPRRRAGRGEASLYPRAARRRSPARRDARRAAGAGAPFVTPALRLKNLSVSYGATPVTHGVDIKVAEGESFALVGESGSGKSTILKAVAGLAPHWTGAIEAFGTPRGHGIDPGFARVCQMVFQDPYGSLHPRKTVDAALGEVLAIHRLGDRDGRIARTLEAVGLEPGFRFRFPHQLSGGQRQRVAIARALIPEPKLLLLDEPTSALDVSVQAGVLNLLKRLRRERGLTYLLVTHNLPVVSFLCDRLAVMRHGRIVETADVSLLRQGALREPYSRELLRSGERTVERQELEADP</sequence>
<dbReference type="GO" id="GO:0055085">
    <property type="term" value="P:transmembrane transport"/>
    <property type="evidence" value="ECO:0007669"/>
    <property type="project" value="UniProtKB-ARBA"/>
</dbReference>
<evidence type="ECO:0000256" key="3">
    <source>
        <dbReference type="ARBA" id="ARBA00022741"/>
    </source>
</evidence>
<keyword evidence="3" id="KW-0547">Nucleotide-binding</keyword>
<dbReference type="GO" id="GO:0005524">
    <property type="term" value="F:ATP binding"/>
    <property type="evidence" value="ECO:0007669"/>
    <property type="project" value="UniProtKB-KW"/>
</dbReference>
<gene>
    <name evidence="7" type="ORF">F6X38_14995</name>
</gene>
<feature type="region of interest" description="Disordered" evidence="5">
    <location>
        <begin position="1"/>
        <end position="33"/>
    </location>
</feature>
<dbReference type="Pfam" id="PF00005">
    <property type="entry name" value="ABC_tran"/>
    <property type="match status" value="1"/>
</dbReference>
<accession>A0A7V7PMV8</accession>
<dbReference type="InterPro" id="IPR027417">
    <property type="entry name" value="P-loop_NTPase"/>
</dbReference>
<protein>
    <submittedName>
        <fullName evidence="7">ABC transporter ATP-binding protein</fullName>
    </submittedName>
</protein>
<evidence type="ECO:0000256" key="5">
    <source>
        <dbReference type="SAM" id="MobiDB-lite"/>
    </source>
</evidence>
<evidence type="ECO:0000259" key="6">
    <source>
        <dbReference type="PROSITE" id="PS50893"/>
    </source>
</evidence>
<evidence type="ECO:0000313" key="8">
    <source>
        <dbReference type="Proteomes" id="UP000432089"/>
    </source>
</evidence>
<reference evidence="7 8" key="1">
    <citation type="submission" date="2019-09" db="EMBL/GenBank/DDBJ databases">
        <title>YIM 132180 draft genome.</title>
        <authorList>
            <person name="Zhang K."/>
        </authorList>
    </citation>
    <scope>NUCLEOTIDE SEQUENCE [LARGE SCALE GENOMIC DNA]</scope>
    <source>
        <strain evidence="7 8">YIM 132180</strain>
    </source>
</reference>
<dbReference type="InterPro" id="IPR003439">
    <property type="entry name" value="ABC_transporter-like_ATP-bd"/>
</dbReference>
<dbReference type="EMBL" id="VZDO01000012">
    <property type="protein sequence ID" value="KAB0678790.1"/>
    <property type="molecule type" value="Genomic_DNA"/>
</dbReference>
<dbReference type="PROSITE" id="PS50893">
    <property type="entry name" value="ABC_TRANSPORTER_2"/>
    <property type="match status" value="1"/>
</dbReference>
<evidence type="ECO:0000256" key="2">
    <source>
        <dbReference type="ARBA" id="ARBA00022448"/>
    </source>
</evidence>
<dbReference type="PROSITE" id="PS00211">
    <property type="entry name" value="ABC_TRANSPORTER_1"/>
    <property type="match status" value="1"/>
</dbReference>
<keyword evidence="8" id="KW-1185">Reference proteome</keyword>
<evidence type="ECO:0000256" key="4">
    <source>
        <dbReference type="ARBA" id="ARBA00022840"/>
    </source>
</evidence>
<evidence type="ECO:0000313" key="7">
    <source>
        <dbReference type="EMBL" id="KAB0678790.1"/>
    </source>
</evidence>
<dbReference type="PANTHER" id="PTHR43776">
    <property type="entry name" value="TRANSPORT ATP-BINDING PROTEIN"/>
    <property type="match status" value="1"/>
</dbReference>
<dbReference type="Proteomes" id="UP000432089">
    <property type="component" value="Unassembled WGS sequence"/>
</dbReference>
<feature type="domain" description="ABC transporter" evidence="6">
    <location>
        <begin position="43"/>
        <end position="276"/>
    </location>
</feature>
<dbReference type="SMART" id="SM00382">
    <property type="entry name" value="AAA"/>
    <property type="match status" value="1"/>
</dbReference>
<dbReference type="CDD" id="cd03257">
    <property type="entry name" value="ABC_NikE_OppD_transporters"/>
    <property type="match status" value="1"/>
</dbReference>
<dbReference type="InterPro" id="IPR050319">
    <property type="entry name" value="ABC_transp_ATP-bind"/>
</dbReference>
<dbReference type="GO" id="GO:0016887">
    <property type="term" value="F:ATP hydrolysis activity"/>
    <property type="evidence" value="ECO:0007669"/>
    <property type="project" value="InterPro"/>
</dbReference>
<comment type="caution">
    <text evidence="7">The sequence shown here is derived from an EMBL/GenBank/DDBJ whole genome shotgun (WGS) entry which is preliminary data.</text>
</comment>
<dbReference type="AlphaFoldDB" id="A0A7V7PMV8"/>
<organism evidence="7 8">
    <name type="scientific">Plantimonas leprariae</name>
    <dbReference type="NCBI Taxonomy" id="2615207"/>
    <lineage>
        <taxon>Bacteria</taxon>
        <taxon>Pseudomonadati</taxon>
        <taxon>Pseudomonadota</taxon>
        <taxon>Alphaproteobacteria</taxon>
        <taxon>Hyphomicrobiales</taxon>
        <taxon>Aurantimonadaceae</taxon>
        <taxon>Plantimonas</taxon>
    </lineage>
</organism>
<dbReference type="PANTHER" id="PTHR43776:SF7">
    <property type="entry name" value="D,D-DIPEPTIDE TRANSPORT ATP-BINDING PROTEIN DDPF-RELATED"/>
    <property type="match status" value="1"/>
</dbReference>
<evidence type="ECO:0000256" key="1">
    <source>
        <dbReference type="ARBA" id="ARBA00005417"/>
    </source>
</evidence>
<dbReference type="Gene3D" id="3.40.50.300">
    <property type="entry name" value="P-loop containing nucleotide triphosphate hydrolases"/>
    <property type="match status" value="1"/>
</dbReference>
<dbReference type="InterPro" id="IPR017871">
    <property type="entry name" value="ABC_transporter-like_CS"/>
</dbReference>
<comment type="similarity">
    <text evidence="1">Belongs to the ABC transporter superfamily.</text>
</comment>
<proteinExistence type="inferred from homology"/>